<dbReference type="RefSeq" id="WP_380217398.1">
    <property type="nucleotide sequence ID" value="NZ_JBHTBN010000003.1"/>
</dbReference>
<dbReference type="Pfam" id="PF09912">
    <property type="entry name" value="DUF2141"/>
    <property type="match status" value="1"/>
</dbReference>
<reference evidence="3" key="1">
    <citation type="journal article" date="2019" name="Int. J. Syst. Evol. Microbiol.">
        <title>The Global Catalogue of Microorganisms (GCM) 10K type strain sequencing project: providing services to taxonomists for standard genome sequencing and annotation.</title>
        <authorList>
            <consortium name="The Broad Institute Genomics Platform"/>
            <consortium name="The Broad Institute Genome Sequencing Center for Infectious Disease"/>
            <person name="Wu L."/>
            <person name="Ma J."/>
        </authorList>
    </citation>
    <scope>NUCLEOTIDE SEQUENCE [LARGE SCALE GENOMIC DNA]</scope>
    <source>
        <strain evidence="3">CGMCC 1.16306</strain>
    </source>
</reference>
<organism evidence="2 3">
    <name type="scientific">Jejudonia soesokkakensis</name>
    <dbReference type="NCBI Taxonomy" id="1323432"/>
    <lineage>
        <taxon>Bacteria</taxon>
        <taxon>Pseudomonadati</taxon>
        <taxon>Bacteroidota</taxon>
        <taxon>Flavobacteriia</taxon>
        <taxon>Flavobacteriales</taxon>
        <taxon>Flavobacteriaceae</taxon>
        <taxon>Jejudonia</taxon>
    </lineage>
</organism>
<evidence type="ECO:0000313" key="2">
    <source>
        <dbReference type="EMBL" id="MFC7357553.1"/>
    </source>
</evidence>
<protein>
    <submittedName>
        <fullName evidence="2">DUF2141 domain-containing protein</fullName>
    </submittedName>
</protein>
<proteinExistence type="predicted"/>
<comment type="caution">
    <text evidence="2">The sequence shown here is derived from an EMBL/GenBank/DDBJ whole genome shotgun (WGS) entry which is preliminary data.</text>
</comment>
<keyword evidence="3" id="KW-1185">Reference proteome</keyword>
<accession>A0ABW2MV37</accession>
<sequence length="137" mass="15152">MQTVITYLAIIFGAMLMSAQNTVEVHISNLSSNDGNVKVGLYNSAATFLEKQYKGAVILIENKKASVTFSEIPDGVYAVSFYHDEDEDNEFDMIMGMIPKEDYGCSNNAKGMFGPPKFEDAKFELTNGMIKKVDISL</sequence>
<feature type="signal peptide" evidence="1">
    <location>
        <begin position="1"/>
        <end position="19"/>
    </location>
</feature>
<dbReference type="Proteomes" id="UP001596415">
    <property type="component" value="Unassembled WGS sequence"/>
</dbReference>
<dbReference type="InterPro" id="IPR018673">
    <property type="entry name" value="DUF2141"/>
</dbReference>
<evidence type="ECO:0000313" key="3">
    <source>
        <dbReference type="Proteomes" id="UP001596415"/>
    </source>
</evidence>
<keyword evidence="1" id="KW-0732">Signal</keyword>
<name>A0ABW2MV37_9FLAO</name>
<gene>
    <name evidence="2" type="ORF">ACFQO1_07630</name>
</gene>
<evidence type="ECO:0000256" key="1">
    <source>
        <dbReference type="SAM" id="SignalP"/>
    </source>
</evidence>
<feature type="chain" id="PRO_5045182056" evidence="1">
    <location>
        <begin position="20"/>
        <end position="137"/>
    </location>
</feature>
<dbReference type="EMBL" id="JBHTBN010000003">
    <property type="protein sequence ID" value="MFC7357553.1"/>
    <property type="molecule type" value="Genomic_DNA"/>
</dbReference>